<evidence type="ECO:0000256" key="1">
    <source>
        <dbReference type="ARBA" id="ARBA00022630"/>
    </source>
</evidence>
<evidence type="ECO:0000259" key="3">
    <source>
        <dbReference type="PROSITE" id="PS51387"/>
    </source>
</evidence>
<reference evidence="4 5" key="1">
    <citation type="submission" date="2024-09" db="EMBL/GenBank/DDBJ databases">
        <authorList>
            <person name="Sun Q."/>
            <person name="Mori K."/>
        </authorList>
    </citation>
    <scope>NUCLEOTIDE SEQUENCE [LARGE SCALE GENOMIC DNA]</scope>
    <source>
        <strain evidence="4 5">TISTR 2452</strain>
    </source>
</reference>
<dbReference type="InterPro" id="IPR010031">
    <property type="entry name" value="FAD_lactone_oxidase-like"/>
</dbReference>
<evidence type="ECO:0000256" key="2">
    <source>
        <dbReference type="ARBA" id="ARBA00023002"/>
    </source>
</evidence>
<comment type="caution">
    <text evidence="4">The sequence shown here is derived from an EMBL/GenBank/DDBJ whole genome shotgun (WGS) entry which is preliminary data.</text>
</comment>
<dbReference type="SUPFAM" id="SSF56176">
    <property type="entry name" value="FAD-binding/transporter-associated domain-like"/>
    <property type="match status" value="1"/>
</dbReference>
<organism evidence="4 5">
    <name type="scientific">Paenibacillus aurantiacus</name>
    <dbReference type="NCBI Taxonomy" id="1936118"/>
    <lineage>
        <taxon>Bacteria</taxon>
        <taxon>Bacillati</taxon>
        <taxon>Bacillota</taxon>
        <taxon>Bacilli</taxon>
        <taxon>Bacillales</taxon>
        <taxon>Paenibacillaceae</taxon>
        <taxon>Paenibacillus</taxon>
    </lineage>
</organism>
<dbReference type="Pfam" id="PF01565">
    <property type="entry name" value="FAD_binding_4"/>
    <property type="match status" value="1"/>
</dbReference>
<keyword evidence="2" id="KW-0560">Oxidoreductase</keyword>
<dbReference type="Pfam" id="PF04030">
    <property type="entry name" value="ALO"/>
    <property type="match status" value="1"/>
</dbReference>
<dbReference type="RefSeq" id="WP_377497454.1">
    <property type="nucleotide sequence ID" value="NZ_JBHMDO010000033.1"/>
</dbReference>
<gene>
    <name evidence="4" type="ORF">ACFFSY_20385</name>
</gene>
<dbReference type="InterPro" id="IPR016171">
    <property type="entry name" value="Vanillyl_alc_oxidase_C-sub2"/>
</dbReference>
<dbReference type="Proteomes" id="UP001589747">
    <property type="component" value="Unassembled WGS sequence"/>
</dbReference>
<keyword evidence="1" id="KW-0285">Flavoprotein</keyword>
<dbReference type="PANTHER" id="PTHR43762">
    <property type="entry name" value="L-GULONOLACTONE OXIDASE"/>
    <property type="match status" value="1"/>
</dbReference>
<accession>A0ABV5KSY9</accession>
<evidence type="ECO:0000313" key="5">
    <source>
        <dbReference type="Proteomes" id="UP001589747"/>
    </source>
</evidence>
<dbReference type="InterPro" id="IPR016166">
    <property type="entry name" value="FAD-bd_PCMH"/>
</dbReference>
<dbReference type="Gene3D" id="3.30.43.10">
    <property type="entry name" value="Uridine Diphospho-n-acetylenolpyruvylglucosamine Reductase, domain 2"/>
    <property type="match status" value="1"/>
</dbReference>
<dbReference type="Gene3D" id="3.30.70.2530">
    <property type="match status" value="1"/>
</dbReference>
<dbReference type="PANTHER" id="PTHR43762:SF1">
    <property type="entry name" value="D-ARABINONO-1,4-LACTONE OXIDASE"/>
    <property type="match status" value="1"/>
</dbReference>
<dbReference type="Gene3D" id="3.30.70.2520">
    <property type="match status" value="1"/>
</dbReference>
<proteinExistence type="predicted"/>
<sequence length="422" mass="46848">MEDKMNWAGNYRYGSSELLEPESLEEVRDIAKRSSKIRVLGSRHSFNGIADTGGSQISLRQLNRVIELDRDRRTVTVEGGIRYGELCRYLDEQGFALHNLASLPHISVAGAVATATHGSGDRNAGLADAVRALELVKTDGEIAVLERGIDRDFEGAVVGLGGLGIVTKLTLDVVPAFQVSQTVYDQLPLSALDGGLDDIFSAAYSVSLFTDWRSPAFNQVWVKQKVTGEGDDAAALTASDFFGASQAPAKRHPVPGQSAVNCSEQSGIPGPWYERLPHFRMDFTPSAGEELQSEYFVPRRHALEALQALSGLRERIAPLLFISEVRTIAADAFWMSPCYGQDSVGLHFTWKPDWERVRQVLPLIERELAPFGARPHWGKLFTMEPGKVQALYERLPDFRQLLLRYDPTGKLRNEFMHTYIMP</sequence>
<dbReference type="InterPro" id="IPR006094">
    <property type="entry name" value="Oxid_FAD_bind_N"/>
</dbReference>
<dbReference type="PIRSF" id="PIRSF000136">
    <property type="entry name" value="LGO_GLO"/>
    <property type="match status" value="1"/>
</dbReference>
<dbReference type="Gene3D" id="1.10.45.10">
    <property type="entry name" value="Vanillyl-alcohol Oxidase, Chain A, domain 4"/>
    <property type="match status" value="1"/>
</dbReference>
<feature type="domain" description="FAD-binding PCMH-type" evidence="3">
    <location>
        <begin position="11"/>
        <end position="176"/>
    </location>
</feature>
<dbReference type="InterPro" id="IPR007173">
    <property type="entry name" value="ALO_C"/>
</dbReference>
<dbReference type="EMBL" id="JBHMDO010000033">
    <property type="protein sequence ID" value="MFB9328294.1"/>
    <property type="molecule type" value="Genomic_DNA"/>
</dbReference>
<evidence type="ECO:0000313" key="4">
    <source>
        <dbReference type="EMBL" id="MFB9328294.1"/>
    </source>
</evidence>
<dbReference type="InterPro" id="IPR036318">
    <property type="entry name" value="FAD-bd_PCMH-like_sf"/>
</dbReference>
<dbReference type="InterPro" id="IPR016169">
    <property type="entry name" value="FAD-bd_PCMH_sub2"/>
</dbReference>
<dbReference type="Gene3D" id="3.30.465.10">
    <property type="match status" value="1"/>
</dbReference>
<dbReference type="InterPro" id="IPR016167">
    <property type="entry name" value="FAD-bd_PCMH_sub1"/>
</dbReference>
<name>A0ABV5KSY9_9BACL</name>
<dbReference type="PROSITE" id="PS51387">
    <property type="entry name" value="FAD_PCMH"/>
    <property type="match status" value="1"/>
</dbReference>
<keyword evidence="5" id="KW-1185">Reference proteome</keyword>
<protein>
    <submittedName>
        <fullName evidence="4">FAD-binding protein</fullName>
    </submittedName>
</protein>